<protein>
    <submittedName>
        <fullName evidence="5">Uncharacterized protein</fullName>
    </submittedName>
</protein>
<evidence type="ECO:0000256" key="4">
    <source>
        <dbReference type="SAM" id="SignalP"/>
    </source>
</evidence>
<dbReference type="AlphaFoldDB" id="A0A182JLV0"/>
<reference evidence="5" key="1">
    <citation type="submission" date="2022-08" db="UniProtKB">
        <authorList>
            <consortium name="EnsemblMetazoa"/>
        </authorList>
    </citation>
    <scope>IDENTIFICATION</scope>
    <source>
        <strain evidence="5">EBRO</strain>
    </source>
</reference>
<accession>A0A182JLV0</accession>
<feature type="compositionally biased region" description="Low complexity" evidence="3">
    <location>
        <begin position="339"/>
        <end position="360"/>
    </location>
</feature>
<name>A0A182JLV0_ANOAO</name>
<evidence type="ECO:0000313" key="5">
    <source>
        <dbReference type="EnsemblMetazoa" id="AATE020494-PA.1"/>
    </source>
</evidence>
<dbReference type="VEuPathDB" id="VectorBase:AATE020494"/>
<keyword evidence="2" id="KW-0677">Repeat</keyword>
<keyword evidence="1" id="KW-0433">Leucine-rich repeat</keyword>
<feature type="chain" id="PRO_5043702624" evidence="4">
    <location>
        <begin position="29"/>
        <end position="394"/>
    </location>
</feature>
<keyword evidence="4" id="KW-0732">Signal</keyword>
<dbReference type="PANTHER" id="PTHR24366:SF96">
    <property type="entry name" value="LEUCINE RICH REPEAT CONTAINING 53"/>
    <property type="match status" value="1"/>
</dbReference>
<sequence>MQPQIKSNGALLPILSVLLLIPIVAVTGATHECTLEKRQQDEVCVFRNVLYRANDSNFVFKAPTSAKVQHVAFEDSTLNHIPREFLSAFPDLRALTVVQVNLSSVVIPSKLERLYASNNRISKVIVHQTKDNTAMLELMLDSNQLSDIRNLTRLAKLEILNLGGNRELPVEDTVDLGRFRGLDALRHLVLSDVDMLYVENEENVALPALELLDLSNNNLITTNLRVQVFAPLKQLQTLRLSHTLISDLEALQLTQNNPGLKTVYLEGNNFKCDRQRQIVEQLHRSGIATPVSQNARCMQGFEKRDEMCCQSSALNNLLPPVSGPDTRPKAGEDEATTLSPTPTVARATTTASSPSTVAPRGETMSKDNSAATLVTLGSGMLSLTFVTIVKLALF</sequence>
<feature type="region of interest" description="Disordered" evidence="3">
    <location>
        <begin position="318"/>
        <end position="365"/>
    </location>
</feature>
<evidence type="ECO:0000256" key="1">
    <source>
        <dbReference type="ARBA" id="ARBA00022614"/>
    </source>
</evidence>
<dbReference type="EnsemblMetazoa" id="AATE020494-RA">
    <property type="protein sequence ID" value="AATE020494-PA.1"/>
    <property type="gene ID" value="AATE020494"/>
</dbReference>
<dbReference type="PANTHER" id="PTHR24366">
    <property type="entry name" value="IG(IMMUNOGLOBULIN) AND LRR(LEUCINE RICH REPEAT) DOMAINS"/>
    <property type="match status" value="1"/>
</dbReference>
<proteinExistence type="predicted"/>
<evidence type="ECO:0000256" key="3">
    <source>
        <dbReference type="SAM" id="MobiDB-lite"/>
    </source>
</evidence>
<organism evidence="5">
    <name type="scientific">Anopheles atroparvus</name>
    <name type="common">European mosquito</name>
    <dbReference type="NCBI Taxonomy" id="41427"/>
    <lineage>
        <taxon>Eukaryota</taxon>
        <taxon>Metazoa</taxon>
        <taxon>Ecdysozoa</taxon>
        <taxon>Arthropoda</taxon>
        <taxon>Hexapoda</taxon>
        <taxon>Insecta</taxon>
        <taxon>Pterygota</taxon>
        <taxon>Neoptera</taxon>
        <taxon>Endopterygota</taxon>
        <taxon>Diptera</taxon>
        <taxon>Nematocera</taxon>
        <taxon>Culicoidea</taxon>
        <taxon>Culicidae</taxon>
        <taxon>Anophelinae</taxon>
        <taxon>Anopheles</taxon>
    </lineage>
</organism>
<dbReference type="Gene3D" id="3.80.10.10">
    <property type="entry name" value="Ribonuclease Inhibitor"/>
    <property type="match status" value="1"/>
</dbReference>
<dbReference type="InterPro" id="IPR032675">
    <property type="entry name" value="LRR_dom_sf"/>
</dbReference>
<dbReference type="SUPFAM" id="SSF52047">
    <property type="entry name" value="RNI-like"/>
    <property type="match status" value="1"/>
</dbReference>
<dbReference type="STRING" id="41427.A0A182JLV0"/>
<evidence type="ECO:0000256" key="2">
    <source>
        <dbReference type="ARBA" id="ARBA00022737"/>
    </source>
</evidence>
<feature type="signal peptide" evidence="4">
    <location>
        <begin position="1"/>
        <end position="28"/>
    </location>
</feature>